<dbReference type="AlphaFoldDB" id="A0A554VBK1"/>
<comment type="caution">
    <text evidence="9">The sequence shown here is derived from an EMBL/GenBank/DDBJ whole genome shotgun (WGS) entry which is preliminary data.</text>
</comment>
<dbReference type="InterPro" id="IPR018117">
    <property type="entry name" value="C5_DNA_meth_AS"/>
</dbReference>
<keyword evidence="2 6" id="KW-0808">Transferase</keyword>
<evidence type="ECO:0000313" key="9">
    <source>
        <dbReference type="EMBL" id="TSE03941.1"/>
    </source>
</evidence>
<dbReference type="EMBL" id="VLNR01000094">
    <property type="protein sequence ID" value="TSE03941.1"/>
    <property type="molecule type" value="Genomic_DNA"/>
</dbReference>
<dbReference type="GO" id="GO:0009007">
    <property type="term" value="F:site-specific DNA-methyltransferase (adenine-specific) activity"/>
    <property type="evidence" value="ECO:0007669"/>
    <property type="project" value="UniProtKB-EC"/>
</dbReference>
<dbReference type="PANTHER" id="PTHR30481:SF4">
    <property type="entry name" value="SITE-SPECIFIC DNA-METHYLTRANSFERASE (ADENINE-SPECIFIC)"/>
    <property type="match status" value="1"/>
</dbReference>
<dbReference type="RefSeq" id="WP_143918807.1">
    <property type="nucleotide sequence ID" value="NZ_CANMXV010000088.1"/>
</dbReference>
<keyword evidence="4" id="KW-0680">Restriction system</keyword>
<dbReference type="PRINTS" id="PR00105">
    <property type="entry name" value="C5METTRFRASE"/>
</dbReference>
<evidence type="ECO:0000256" key="4">
    <source>
        <dbReference type="ARBA" id="ARBA00022747"/>
    </source>
</evidence>
<dbReference type="InterPro" id="IPR001525">
    <property type="entry name" value="C5_MeTfrase"/>
</dbReference>
<dbReference type="InterPro" id="IPR029063">
    <property type="entry name" value="SAM-dependent_MTases_sf"/>
</dbReference>
<dbReference type="Pfam" id="PF00145">
    <property type="entry name" value="DNA_methylase"/>
    <property type="match status" value="1"/>
</dbReference>
<evidence type="ECO:0000256" key="1">
    <source>
        <dbReference type="ARBA" id="ARBA00022603"/>
    </source>
</evidence>
<comment type="similarity">
    <text evidence="6 7">Belongs to the class I-like SAM-binding methyltransferase superfamily. C5-methyltransferase family.</text>
</comment>
<comment type="catalytic activity">
    <reaction evidence="5 8">
        <text>a 2'-deoxycytidine in DNA + S-adenosyl-L-methionine = a 5-methyl-2'-deoxycytidine in DNA + S-adenosyl-L-homocysteine + H(+)</text>
        <dbReference type="Rhea" id="RHEA:13681"/>
        <dbReference type="Rhea" id="RHEA-COMP:11369"/>
        <dbReference type="Rhea" id="RHEA-COMP:11370"/>
        <dbReference type="ChEBI" id="CHEBI:15378"/>
        <dbReference type="ChEBI" id="CHEBI:57856"/>
        <dbReference type="ChEBI" id="CHEBI:59789"/>
        <dbReference type="ChEBI" id="CHEBI:85452"/>
        <dbReference type="ChEBI" id="CHEBI:85454"/>
        <dbReference type="EC" id="2.1.1.37"/>
    </reaction>
</comment>
<evidence type="ECO:0000256" key="5">
    <source>
        <dbReference type="ARBA" id="ARBA00047422"/>
    </source>
</evidence>
<keyword evidence="10" id="KW-1185">Reference proteome</keyword>
<dbReference type="PROSITE" id="PS00094">
    <property type="entry name" value="C5_MTASE_1"/>
    <property type="match status" value="1"/>
</dbReference>
<feature type="active site" evidence="6">
    <location>
        <position position="78"/>
    </location>
</feature>
<dbReference type="OrthoDB" id="9805629at2"/>
<keyword evidence="3 6" id="KW-0949">S-adenosyl-L-methionine</keyword>
<reference evidence="9 10" key="1">
    <citation type="submission" date="2019-07" db="EMBL/GenBank/DDBJ databases">
        <title>The draft genome sequence of Aquimarina algiphila M91.</title>
        <authorList>
            <person name="Meng X."/>
        </authorList>
    </citation>
    <scope>NUCLEOTIDE SEQUENCE [LARGE SCALE GENOMIC DNA]</scope>
    <source>
        <strain evidence="9 10">M91</strain>
    </source>
</reference>
<dbReference type="GO" id="GO:1904047">
    <property type="term" value="F:S-adenosyl-L-methionine binding"/>
    <property type="evidence" value="ECO:0007669"/>
    <property type="project" value="TreeGrafter"/>
</dbReference>
<dbReference type="GO" id="GO:0032259">
    <property type="term" value="P:methylation"/>
    <property type="evidence" value="ECO:0007669"/>
    <property type="project" value="UniProtKB-KW"/>
</dbReference>
<name>A0A554VBK1_9FLAO</name>
<organism evidence="9 10">
    <name type="scientific">Aquimarina algiphila</name>
    <dbReference type="NCBI Taxonomy" id="2047982"/>
    <lineage>
        <taxon>Bacteria</taxon>
        <taxon>Pseudomonadati</taxon>
        <taxon>Bacteroidota</taxon>
        <taxon>Flavobacteriia</taxon>
        <taxon>Flavobacteriales</taxon>
        <taxon>Flavobacteriaceae</taxon>
        <taxon>Aquimarina</taxon>
    </lineage>
</organism>
<evidence type="ECO:0000256" key="7">
    <source>
        <dbReference type="RuleBase" id="RU000416"/>
    </source>
</evidence>
<evidence type="ECO:0000256" key="3">
    <source>
        <dbReference type="ARBA" id="ARBA00022691"/>
    </source>
</evidence>
<dbReference type="Gene3D" id="3.40.50.150">
    <property type="entry name" value="Vaccinia Virus protein VP39"/>
    <property type="match status" value="3"/>
</dbReference>
<gene>
    <name evidence="9" type="primary">dcm</name>
    <name evidence="9" type="ORF">FOF46_28160</name>
</gene>
<dbReference type="GO" id="GO:0003886">
    <property type="term" value="F:DNA (cytosine-5-)-methyltransferase activity"/>
    <property type="evidence" value="ECO:0007669"/>
    <property type="project" value="UniProtKB-EC"/>
</dbReference>
<protein>
    <recommendedName>
        <fullName evidence="8">Cytosine-specific methyltransferase</fullName>
        <ecNumber evidence="8">2.1.1.37</ecNumber>
    </recommendedName>
</protein>
<dbReference type="PANTHER" id="PTHR30481">
    <property type="entry name" value="DNA ADENINE METHYLASE"/>
    <property type="match status" value="1"/>
</dbReference>
<evidence type="ECO:0000256" key="2">
    <source>
        <dbReference type="ARBA" id="ARBA00022679"/>
    </source>
</evidence>
<dbReference type="NCBIfam" id="TIGR00675">
    <property type="entry name" value="dcm"/>
    <property type="match status" value="1"/>
</dbReference>
<proteinExistence type="inferred from homology"/>
<dbReference type="Pfam" id="PF02086">
    <property type="entry name" value="MethyltransfD12"/>
    <property type="match status" value="1"/>
</dbReference>
<evidence type="ECO:0000313" key="10">
    <source>
        <dbReference type="Proteomes" id="UP000318833"/>
    </source>
</evidence>
<dbReference type="InterPro" id="IPR012327">
    <property type="entry name" value="MeTrfase_D12"/>
</dbReference>
<dbReference type="GO" id="GO:0043565">
    <property type="term" value="F:sequence-specific DNA binding"/>
    <property type="evidence" value="ECO:0007669"/>
    <property type="project" value="TreeGrafter"/>
</dbReference>
<dbReference type="GO" id="GO:0009307">
    <property type="term" value="P:DNA restriction-modification system"/>
    <property type="evidence" value="ECO:0007669"/>
    <property type="project" value="UniProtKB-KW"/>
</dbReference>
<dbReference type="Proteomes" id="UP000318833">
    <property type="component" value="Unassembled WGS sequence"/>
</dbReference>
<dbReference type="Gene3D" id="3.90.120.10">
    <property type="entry name" value="DNA Methylase, subunit A, domain 2"/>
    <property type="match status" value="1"/>
</dbReference>
<dbReference type="GO" id="GO:0006298">
    <property type="term" value="P:mismatch repair"/>
    <property type="evidence" value="ECO:0007669"/>
    <property type="project" value="TreeGrafter"/>
</dbReference>
<keyword evidence="1 6" id="KW-0489">Methyltransferase</keyword>
<dbReference type="SUPFAM" id="SSF53335">
    <property type="entry name" value="S-adenosyl-L-methionine-dependent methyltransferases"/>
    <property type="match status" value="2"/>
</dbReference>
<accession>A0A554VBK1</accession>
<evidence type="ECO:0000256" key="6">
    <source>
        <dbReference type="PROSITE-ProRule" id="PRU01016"/>
    </source>
</evidence>
<evidence type="ECO:0000256" key="8">
    <source>
        <dbReference type="RuleBase" id="RU000417"/>
    </source>
</evidence>
<dbReference type="PROSITE" id="PS51679">
    <property type="entry name" value="SAM_MT_C5"/>
    <property type="match status" value="1"/>
</dbReference>
<dbReference type="EC" id="2.1.1.37" evidence="8"/>
<sequence length="692" mass="78472">MKPQEIVLLDLFSGVGGFPLGLKQAGFTIKKHYFSEVDPYAIANYSHNFKNAIYAGPIENIKKGAFEKPDIVCFGSPCQDLSIAGKREGIKGSKSRLFFEAVRILDTYRPGLFIFENVKGLFSSNQGKDFEIVLRSFANIGLYELQWQLLNTAWVLPQNRERIYLVGSLREKPRPEVFPIGKSCKKTEDCTRKKLSERGIAPTIDTKVGDQGNYAPYIFTIRSGRKLKEGSKVEFRKDRSTNDITGADQDNLLINNWIPLRVERTEKAKKIRKANQKKGIDYAPFQEKQFVPRSDGKMGAITAHPQHENLLCNLGNVRRLIPLECERLQGFPDHWTKYGIRDGKQIELSDSRRYQLIGNAVSVPIVQIVGEKIKNSTGFKIRGAKIGKSVALNTPLDGLGRTGKTPISYYGGKQNLTKRILSLLPEHNLYCEPFVGGGAVFFAKEPSSVEVINDLDGKVVNFYRVCKLQFTKLQKLIQSTPHSRKLHTEAKAILQDDTEKDMVKKAWAVWVQTNMSFSSRIFGGYAYERKSNGITKTIVNKKNEFTSAICDRLDLVDIECNDALTVIKSRDTRESFFYVDPPYFNSDMGHYKGYSKQDFTQLLDILSKIKGKFLLSSYPSDILENYKKKYKWSQQSVEQTVSVAKGKRDKKKTEVFTANYDIGKTEQSLAGIQNEVILLRSKALRIRFALLK</sequence>